<sequence length="166" mass="18783">MSFSFETKSAAKKKTKHSNQVNVFFLSILFSLIFRDSNLLRISVLILITNPNYNQRIIHHLQFSVTQNHANQSRTVAKVYETFEHYKTEASNPFKSVTSSKPHSTLDTLSHTDNTLSINITSSPEPEKLVSTPESCRRSELAGNTHNRVGEDDRSHDGTCKSLRFG</sequence>
<gene>
    <name evidence="3" type="ORF">HannXRQ_Chr13g0398771</name>
    <name evidence="2" type="ORF">HanXRQr2_Chr13g0583251</name>
</gene>
<reference evidence="2" key="3">
    <citation type="submission" date="2020-06" db="EMBL/GenBank/DDBJ databases">
        <title>Helianthus annuus Genome sequencing and assembly Release 2.</title>
        <authorList>
            <person name="Gouzy J."/>
            <person name="Langlade N."/>
            <person name="Munos S."/>
        </authorList>
    </citation>
    <scope>NUCLEOTIDE SEQUENCE</scope>
    <source>
        <tissue evidence="2">Leaves</tissue>
    </source>
</reference>
<evidence type="ECO:0000256" key="1">
    <source>
        <dbReference type="SAM" id="MobiDB-lite"/>
    </source>
</evidence>
<evidence type="ECO:0000313" key="3">
    <source>
        <dbReference type="EMBL" id="OTG01135.1"/>
    </source>
</evidence>
<dbReference type="EMBL" id="CM007902">
    <property type="protein sequence ID" value="OTG01135.1"/>
    <property type="molecule type" value="Genomic_DNA"/>
</dbReference>
<keyword evidence="4" id="KW-1185">Reference proteome</keyword>
<reference evidence="3" key="2">
    <citation type="submission" date="2017-02" db="EMBL/GenBank/DDBJ databases">
        <title>Sunflower complete genome.</title>
        <authorList>
            <person name="Langlade N."/>
            <person name="Munos S."/>
        </authorList>
    </citation>
    <scope>NUCLEOTIDE SEQUENCE [LARGE SCALE GENOMIC DNA]</scope>
    <source>
        <tissue evidence="3">Leaves</tissue>
    </source>
</reference>
<dbReference type="InParanoid" id="A0A251SQL4"/>
<name>A0A251SQL4_HELAN</name>
<proteinExistence type="predicted"/>
<evidence type="ECO:0000313" key="4">
    <source>
        <dbReference type="Proteomes" id="UP000215914"/>
    </source>
</evidence>
<feature type="compositionally biased region" description="Basic and acidic residues" evidence="1">
    <location>
        <begin position="148"/>
        <end position="159"/>
    </location>
</feature>
<accession>A0A251SQL4</accession>
<protein>
    <submittedName>
        <fullName evidence="3">Uncharacterized protein</fullName>
    </submittedName>
</protein>
<dbReference type="Proteomes" id="UP000215914">
    <property type="component" value="Chromosome 13"/>
</dbReference>
<feature type="region of interest" description="Disordered" evidence="1">
    <location>
        <begin position="120"/>
        <end position="166"/>
    </location>
</feature>
<dbReference type="AlphaFoldDB" id="A0A251SQL4"/>
<dbReference type="Gramene" id="mRNA:HanXRQr2_Chr13g0583251">
    <property type="protein sequence ID" value="mRNA:HanXRQr2_Chr13g0583251"/>
    <property type="gene ID" value="HanXRQr2_Chr13g0583251"/>
</dbReference>
<dbReference type="EMBL" id="MNCJ02000328">
    <property type="protein sequence ID" value="KAF5772955.1"/>
    <property type="molecule type" value="Genomic_DNA"/>
</dbReference>
<reference evidence="2 4" key="1">
    <citation type="journal article" date="2017" name="Nature">
        <title>The sunflower genome provides insights into oil metabolism, flowering and Asterid evolution.</title>
        <authorList>
            <person name="Badouin H."/>
            <person name="Gouzy J."/>
            <person name="Grassa C.J."/>
            <person name="Murat F."/>
            <person name="Staton S.E."/>
            <person name="Cottret L."/>
            <person name="Lelandais-Briere C."/>
            <person name="Owens G.L."/>
            <person name="Carrere S."/>
            <person name="Mayjonade B."/>
            <person name="Legrand L."/>
            <person name="Gill N."/>
            <person name="Kane N.C."/>
            <person name="Bowers J.E."/>
            <person name="Hubner S."/>
            <person name="Bellec A."/>
            <person name="Berard A."/>
            <person name="Berges H."/>
            <person name="Blanchet N."/>
            <person name="Boniface M.C."/>
            <person name="Brunel D."/>
            <person name="Catrice O."/>
            <person name="Chaidir N."/>
            <person name="Claudel C."/>
            <person name="Donnadieu C."/>
            <person name="Faraut T."/>
            <person name="Fievet G."/>
            <person name="Helmstetter N."/>
            <person name="King M."/>
            <person name="Knapp S.J."/>
            <person name="Lai Z."/>
            <person name="Le Paslier M.C."/>
            <person name="Lippi Y."/>
            <person name="Lorenzon L."/>
            <person name="Mandel J.R."/>
            <person name="Marage G."/>
            <person name="Marchand G."/>
            <person name="Marquand E."/>
            <person name="Bret-Mestries E."/>
            <person name="Morien E."/>
            <person name="Nambeesan S."/>
            <person name="Nguyen T."/>
            <person name="Pegot-Espagnet P."/>
            <person name="Pouilly N."/>
            <person name="Raftis F."/>
            <person name="Sallet E."/>
            <person name="Schiex T."/>
            <person name="Thomas J."/>
            <person name="Vandecasteele C."/>
            <person name="Vares D."/>
            <person name="Vear F."/>
            <person name="Vautrin S."/>
            <person name="Crespi M."/>
            <person name="Mangin B."/>
            <person name="Burke J.M."/>
            <person name="Salse J."/>
            <person name="Munos S."/>
            <person name="Vincourt P."/>
            <person name="Rieseberg L.H."/>
            <person name="Langlade N.B."/>
        </authorList>
    </citation>
    <scope>NUCLEOTIDE SEQUENCE [LARGE SCALE GENOMIC DNA]</scope>
    <source>
        <strain evidence="4">cv. SF193</strain>
        <tissue evidence="2">Leaves</tissue>
    </source>
</reference>
<organism evidence="3 4">
    <name type="scientific">Helianthus annuus</name>
    <name type="common">Common sunflower</name>
    <dbReference type="NCBI Taxonomy" id="4232"/>
    <lineage>
        <taxon>Eukaryota</taxon>
        <taxon>Viridiplantae</taxon>
        <taxon>Streptophyta</taxon>
        <taxon>Embryophyta</taxon>
        <taxon>Tracheophyta</taxon>
        <taxon>Spermatophyta</taxon>
        <taxon>Magnoliopsida</taxon>
        <taxon>eudicotyledons</taxon>
        <taxon>Gunneridae</taxon>
        <taxon>Pentapetalae</taxon>
        <taxon>asterids</taxon>
        <taxon>campanulids</taxon>
        <taxon>Asterales</taxon>
        <taxon>Asteraceae</taxon>
        <taxon>Asteroideae</taxon>
        <taxon>Heliantheae alliance</taxon>
        <taxon>Heliantheae</taxon>
        <taxon>Helianthus</taxon>
    </lineage>
</organism>
<evidence type="ECO:0000313" key="2">
    <source>
        <dbReference type="EMBL" id="KAF5772955.1"/>
    </source>
</evidence>